<dbReference type="SMART" id="SM00451">
    <property type="entry name" value="ZnF_U1"/>
    <property type="match status" value="1"/>
</dbReference>
<evidence type="ECO:0000256" key="1">
    <source>
        <dbReference type="ARBA" id="ARBA00004123"/>
    </source>
</evidence>
<dbReference type="OrthoDB" id="24683at2759"/>
<comment type="subcellular location">
    <subcellularLocation>
        <location evidence="2">Cytoplasm</location>
    </subcellularLocation>
    <subcellularLocation>
        <location evidence="1">Nucleus</location>
    </subcellularLocation>
</comment>
<comment type="similarity">
    <text evidence="9">Belongs to the ZNF593/BUD20 C2H2-type zinc-finger protein family.</text>
</comment>
<dbReference type="Proteomes" id="UP000740883">
    <property type="component" value="Unassembled WGS sequence"/>
</dbReference>
<keyword evidence="8" id="KW-0539">Nucleus</keyword>
<evidence type="ECO:0000313" key="13">
    <source>
        <dbReference type="Proteomes" id="UP000740883"/>
    </source>
</evidence>
<dbReference type="AlphaFoldDB" id="A0A9P6KZK8"/>
<dbReference type="GO" id="GO:0005634">
    <property type="term" value="C:nucleus"/>
    <property type="evidence" value="ECO:0007669"/>
    <property type="project" value="UniProtKB-SubCell"/>
</dbReference>
<sequence length="101" mass="11546">MAKSRTNILRNRKVNSKSKIKKQTLLGIDQIQKNIENGYLPAEDEDLPGGGKFYCTECDRFFIVKNALESHKKTKLHKKRVKDLKEPCHTQKHAELAAGLL</sequence>
<protein>
    <submittedName>
        <fullName evidence="12">Zinc finger C2H2 protein</fullName>
    </submittedName>
</protein>
<dbReference type="PANTHER" id="PTHR46095:SF1">
    <property type="entry name" value="ZINC FINGER PROTEIN 593"/>
    <property type="match status" value="1"/>
</dbReference>
<gene>
    <name evidence="12" type="ORF">NGRA_0436</name>
</gene>
<name>A0A9P6KZK8_9MICR</name>
<keyword evidence="13" id="KW-1185">Reference proteome</keyword>
<organism evidence="12 13">
    <name type="scientific">Nosema granulosis</name>
    <dbReference type="NCBI Taxonomy" id="83296"/>
    <lineage>
        <taxon>Eukaryota</taxon>
        <taxon>Fungi</taxon>
        <taxon>Fungi incertae sedis</taxon>
        <taxon>Microsporidia</taxon>
        <taxon>Nosematidae</taxon>
        <taxon>Nosema</taxon>
    </lineage>
</organism>
<feature type="domain" description="C2H2-type" evidence="11">
    <location>
        <begin position="53"/>
        <end position="82"/>
    </location>
</feature>
<dbReference type="Pfam" id="PF12171">
    <property type="entry name" value="zf-C2H2_jaz"/>
    <property type="match status" value="1"/>
</dbReference>
<dbReference type="GO" id="GO:0043021">
    <property type="term" value="F:ribonucleoprotein complex binding"/>
    <property type="evidence" value="ECO:0007669"/>
    <property type="project" value="UniProtKB-ARBA"/>
</dbReference>
<evidence type="ECO:0000256" key="3">
    <source>
        <dbReference type="ARBA" id="ARBA00022490"/>
    </source>
</evidence>
<accession>A0A9P6KZK8</accession>
<dbReference type="InterPro" id="IPR003604">
    <property type="entry name" value="Matrin/U1-like-C_Znf_C2H2"/>
</dbReference>
<dbReference type="PROSITE" id="PS00028">
    <property type="entry name" value="ZINC_FINGER_C2H2_1"/>
    <property type="match status" value="1"/>
</dbReference>
<keyword evidence="3" id="KW-0963">Cytoplasm</keyword>
<dbReference type="Gene3D" id="3.30.160.60">
    <property type="entry name" value="Classic Zinc Finger"/>
    <property type="match status" value="1"/>
</dbReference>
<comment type="caution">
    <text evidence="12">The sequence shown here is derived from an EMBL/GenBank/DDBJ whole genome shotgun (WGS) entry which is preliminary data.</text>
</comment>
<dbReference type="InterPro" id="IPR022755">
    <property type="entry name" value="Znf_C2H2_jaz"/>
</dbReference>
<evidence type="ECO:0000259" key="11">
    <source>
        <dbReference type="PROSITE" id="PS50157"/>
    </source>
</evidence>
<dbReference type="GO" id="GO:0005737">
    <property type="term" value="C:cytoplasm"/>
    <property type="evidence" value="ECO:0007669"/>
    <property type="project" value="UniProtKB-SubCell"/>
</dbReference>
<keyword evidence="4" id="KW-0690">Ribosome biogenesis</keyword>
<keyword evidence="6 10" id="KW-0863">Zinc-finger</keyword>
<dbReference type="GO" id="GO:0008270">
    <property type="term" value="F:zinc ion binding"/>
    <property type="evidence" value="ECO:0007669"/>
    <property type="project" value="UniProtKB-KW"/>
</dbReference>
<dbReference type="PROSITE" id="PS50157">
    <property type="entry name" value="ZINC_FINGER_C2H2_2"/>
    <property type="match status" value="1"/>
</dbReference>
<evidence type="ECO:0000256" key="6">
    <source>
        <dbReference type="ARBA" id="ARBA00022771"/>
    </source>
</evidence>
<dbReference type="GO" id="GO:0003676">
    <property type="term" value="F:nucleic acid binding"/>
    <property type="evidence" value="ECO:0007669"/>
    <property type="project" value="InterPro"/>
</dbReference>
<evidence type="ECO:0000256" key="5">
    <source>
        <dbReference type="ARBA" id="ARBA00022723"/>
    </source>
</evidence>
<evidence type="ECO:0000256" key="7">
    <source>
        <dbReference type="ARBA" id="ARBA00022833"/>
    </source>
</evidence>
<keyword evidence="7" id="KW-0862">Zinc</keyword>
<dbReference type="SUPFAM" id="SSF57667">
    <property type="entry name" value="beta-beta-alpha zinc fingers"/>
    <property type="match status" value="1"/>
</dbReference>
<dbReference type="PANTHER" id="PTHR46095">
    <property type="entry name" value="ZINC FINGER PROTEIN 593"/>
    <property type="match status" value="1"/>
</dbReference>
<keyword evidence="5" id="KW-0479">Metal-binding</keyword>
<dbReference type="GO" id="GO:0042254">
    <property type="term" value="P:ribosome biogenesis"/>
    <property type="evidence" value="ECO:0007669"/>
    <property type="project" value="UniProtKB-KW"/>
</dbReference>
<dbReference type="InterPro" id="IPR036236">
    <property type="entry name" value="Znf_C2H2_sf"/>
</dbReference>
<evidence type="ECO:0000256" key="8">
    <source>
        <dbReference type="ARBA" id="ARBA00023242"/>
    </source>
</evidence>
<reference evidence="12 13" key="1">
    <citation type="journal article" date="2020" name="Genome Biol. Evol.">
        <title>Comparative genomics of strictly vertically transmitted, feminizing microsporidia endosymbionts of amphipod crustaceans.</title>
        <authorList>
            <person name="Cormier A."/>
            <person name="Chebbi M.A."/>
            <person name="Giraud I."/>
            <person name="Wattier R."/>
            <person name="Teixeira M."/>
            <person name="Gilbert C."/>
            <person name="Rigaud T."/>
            <person name="Cordaux R."/>
        </authorList>
    </citation>
    <scope>NUCLEOTIDE SEQUENCE [LARGE SCALE GENOMIC DNA]</scope>
    <source>
        <strain evidence="12 13">Ou3-Ou53</strain>
    </source>
</reference>
<evidence type="ECO:0000256" key="10">
    <source>
        <dbReference type="PROSITE-ProRule" id="PRU00042"/>
    </source>
</evidence>
<evidence type="ECO:0000256" key="2">
    <source>
        <dbReference type="ARBA" id="ARBA00004496"/>
    </source>
</evidence>
<evidence type="ECO:0000313" key="12">
    <source>
        <dbReference type="EMBL" id="KAF9764591.1"/>
    </source>
</evidence>
<dbReference type="EMBL" id="SBJO01000015">
    <property type="protein sequence ID" value="KAF9764591.1"/>
    <property type="molecule type" value="Genomic_DNA"/>
</dbReference>
<dbReference type="InterPro" id="IPR051879">
    <property type="entry name" value="C2H2-ZF_Maturation_Protein"/>
</dbReference>
<evidence type="ECO:0000256" key="9">
    <source>
        <dbReference type="ARBA" id="ARBA00038064"/>
    </source>
</evidence>
<dbReference type="FunFam" id="3.30.160.60:FF:000299">
    <property type="entry name" value="Zinc finger protein 593"/>
    <property type="match status" value="1"/>
</dbReference>
<evidence type="ECO:0000256" key="4">
    <source>
        <dbReference type="ARBA" id="ARBA00022517"/>
    </source>
</evidence>
<dbReference type="InterPro" id="IPR013087">
    <property type="entry name" value="Znf_C2H2_type"/>
</dbReference>
<proteinExistence type="inferred from homology"/>